<evidence type="ECO:0000256" key="10">
    <source>
        <dbReference type="ARBA" id="ARBA00022984"/>
    </source>
</evidence>
<comment type="similarity">
    <text evidence="3 13">Belongs to the peptidase S11 family.</text>
</comment>
<evidence type="ECO:0000256" key="3">
    <source>
        <dbReference type="ARBA" id="ARBA00007164"/>
    </source>
</evidence>
<evidence type="ECO:0000256" key="4">
    <source>
        <dbReference type="ARBA" id="ARBA00012448"/>
    </source>
</evidence>
<sequence>MVGPYLSLTLFLVAALGVAPARAQNFQTSVPSAILIDADTNTVLFEKNADDLQTPASTVKVLTAELIFQALAEGRLHLDDQFTVSEHAWRTGGAPSGGSAMFLPLNSTARVEDLIRGLVIVSGNDAAITLAEGLAGSEEAFVMRMNKRAAELGLVKSRFGNPWGLAGPDQNVTARDMAKLAGHIIKTYPDYYRYFGEKEFTWNKIRQQNRNPLLTMSIGADGLKTGNIDKESGFGLVGSAVEEGRRLIVAIYGAKSAKERAEEARKLLQWGFRNFEEKHLFSAGETIGPAQVYGGTKGSVDLAAKEDVKVLLPRGGAERLTGKIVYEGPVIAPVEAGAPIGRLEVKRGNSVVLQQPLETVEAVEMGSLPRRAFDAIYESAASTIHQKLSEKLSGKKK</sequence>
<evidence type="ECO:0000256" key="1">
    <source>
        <dbReference type="ARBA" id="ARBA00003217"/>
    </source>
</evidence>
<dbReference type="InterPro" id="IPR015956">
    <property type="entry name" value="Peniciliin-bd_prot_C_sf"/>
</dbReference>
<feature type="chain" id="PRO_5046276411" description="serine-type D-Ala-D-Ala carboxypeptidase" evidence="14">
    <location>
        <begin position="24"/>
        <end position="397"/>
    </location>
</feature>
<keyword evidence="11" id="KW-0961">Cell wall biogenesis/degradation</keyword>
<evidence type="ECO:0000256" key="11">
    <source>
        <dbReference type="ARBA" id="ARBA00023316"/>
    </source>
</evidence>
<proteinExistence type="inferred from homology"/>
<dbReference type="InterPro" id="IPR018044">
    <property type="entry name" value="Peptidase_S11"/>
</dbReference>
<dbReference type="SMART" id="SM00936">
    <property type="entry name" value="PBP5_C"/>
    <property type="match status" value="1"/>
</dbReference>
<evidence type="ECO:0000256" key="12">
    <source>
        <dbReference type="ARBA" id="ARBA00034000"/>
    </source>
</evidence>
<gene>
    <name evidence="16" type="ORF">V3H18_05950</name>
</gene>
<keyword evidence="6" id="KW-0645">Protease</keyword>
<dbReference type="Proteomes" id="UP001350748">
    <property type="component" value="Unassembled WGS sequence"/>
</dbReference>
<dbReference type="InterPro" id="IPR037167">
    <property type="entry name" value="Peptidase_S11_C_sf"/>
</dbReference>
<evidence type="ECO:0000256" key="5">
    <source>
        <dbReference type="ARBA" id="ARBA00022645"/>
    </source>
</evidence>
<comment type="catalytic activity">
    <reaction evidence="12">
        <text>Preferential cleavage: (Ac)2-L-Lys-D-Ala-|-D-Ala. Also transpeptidation of peptidyl-alanyl moieties that are N-acyl substituents of D-alanine.</text>
        <dbReference type="EC" id="3.4.16.4"/>
    </reaction>
</comment>
<keyword evidence="5 16" id="KW-0121">Carboxypeptidase</keyword>
<dbReference type="EMBL" id="JAZHYN010000012">
    <property type="protein sequence ID" value="MEF3366076.1"/>
    <property type="molecule type" value="Genomic_DNA"/>
</dbReference>
<evidence type="ECO:0000313" key="16">
    <source>
        <dbReference type="EMBL" id="MEF3366076.1"/>
    </source>
</evidence>
<dbReference type="Gene3D" id="2.60.410.10">
    <property type="entry name" value="D-Ala-D-Ala carboxypeptidase, C-terminal domain"/>
    <property type="match status" value="1"/>
</dbReference>
<evidence type="ECO:0000313" key="17">
    <source>
        <dbReference type="Proteomes" id="UP001350748"/>
    </source>
</evidence>
<evidence type="ECO:0000256" key="7">
    <source>
        <dbReference type="ARBA" id="ARBA00022729"/>
    </source>
</evidence>
<protein>
    <recommendedName>
        <fullName evidence="4">serine-type D-Ala-D-Ala carboxypeptidase</fullName>
        <ecNumber evidence="4">3.4.16.4</ecNumber>
    </recommendedName>
</protein>
<dbReference type="SUPFAM" id="SSF69189">
    <property type="entry name" value="Penicillin-binding protein associated domain"/>
    <property type="match status" value="1"/>
</dbReference>
<evidence type="ECO:0000256" key="8">
    <source>
        <dbReference type="ARBA" id="ARBA00022801"/>
    </source>
</evidence>
<evidence type="ECO:0000256" key="2">
    <source>
        <dbReference type="ARBA" id="ARBA00004752"/>
    </source>
</evidence>
<evidence type="ECO:0000259" key="15">
    <source>
        <dbReference type="SMART" id="SM00936"/>
    </source>
</evidence>
<evidence type="ECO:0000256" key="9">
    <source>
        <dbReference type="ARBA" id="ARBA00022960"/>
    </source>
</evidence>
<accession>A0ABU7XFC1</accession>
<organism evidence="16 17">
    <name type="scientific">Methylocystis borbori</name>
    <dbReference type="NCBI Taxonomy" id="3118750"/>
    <lineage>
        <taxon>Bacteria</taxon>
        <taxon>Pseudomonadati</taxon>
        <taxon>Pseudomonadota</taxon>
        <taxon>Alphaproteobacteria</taxon>
        <taxon>Hyphomicrobiales</taxon>
        <taxon>Methylocystaceae</taxon>
        <taxon>Methylocystis</taxon>
    </lineage>
</organism>
<dbReference type="GO" id="GO:0004180">
    <property type="term" value="F:carboxypeptidase activity"/>
    <property type="evidence" value="ECO:0007669"/>
    <property type="project" value="UniProtKB-KW"/>
</dbReference>
<evidence type="ECO:0000256" key="13">
    <source>
        <dbReference type="RuleBase" id="RU004016"/>
    </source>
</evidence>
<keyword evidence="17" id="KW-1185">Reference proteome</keyword>
<reference evidence="16 17" key="1">
    <citation type="submission" date="2024-02" db="EMBL/GenBank/DDBJ databases">
        <authorList>
            <person name="Grouzdev D."/>
        </authorList>
    </citation>
    <scope>NUCLEOTIDE SEQUENCE [LARGE SCALE GENOMIC DNA]</scope>
    <source>
        <strain evidence="16 17">9N</strain>
    </source>
</reference>
<dbReference type="Gene3D" id="3.40.710.10">
    <property type="entry name" value="DD-peptidase/beta-lactamase superfamily"/>
    <property type="match status" value="1"/>
</dbReference>
<dbReference type="Pfam" id="PF07943">
    <property type="entry name" value="PBP5_C"/>
    <property type="match status" value="1"/>
</dbReference>
<feature type="signal peptide" evidence="14">
    <location>
        <begin position="1"/>
        <end position="23"/>
    </location>
</feature>
<comment type="function">
    <text evidence="1">Removes C-terminal D-alanyl residues from sugar-peptide cell wall precursors.</text>
</comment>
<dbReference type="PANTHER" id="PTHR21581:SF6">
    <property type="entry name" value="TRAFFICKING PROTEIN PARTICLE COMPLEX SUBUNIT 12"/>
    <property type="match status" value="1"/>
</dbReference>
<dbReference type="RefSeq" id="WP_332081095.1">
    <property type="nucleotide sequence ID" value="NZ_JAZHYN010000012.1"/>
</dbReference>
<dbReference type="PANTHER" id="PTHR21581">
    <property type="entry name" value="D-ALANYL-D-ALANINE CARBOXYPEPTIDASE"/>
    <property type="match status" value="1"/>
</dbReference>
<keyword evidence="7 14" id="KW-0732">Signal</keyword>
<dbReference type="InterPro" id="IPR012907">
    <property type="entry name" value="Peptidase_S11_C"/>
</dbReference>
<dbReference type="Pfam" id="PF00768">
    <property type="entry name" value="Peptidase_S11"/>
    <property type="match status" value="1"/>
</dbReference>
<name>A0ABU7XFC1_9HYPH</name>
<evidence type="ECO:0000256" key="14">
    <source>
        <dbReference type="SAM" id="SignalP"/>
    </source>
</evidence>
<feature type="domain" description="Peptidase S11 D-Ala-D-Ala carboxypeptidase A C-terminal" evidence="15">
    <location>
        <begin position="275"/>
        <end position="365"/>
    </location>
</feature>
<evidence type="ECO:0000256" key="6">
    <source>
        <dbReference type="ARBA" id="ARBA00022670"/>
    </source>
</evidence>
<keyword evidence="9" id="KW-0133">Cell shape</keyword>
<dbReference type="InterPro" id="IPR012338">
    <property type="entry name" value="Beta-lactam/transpept-like"/>
</dbReference>
<dbReference type="InterPro" id="IPR001967">
    <property type="entry name" value="Peptidase_S11_N"/>
</dbReference>
<comment type="pathway">
    <text evidence="2">Cell wall biogenesis; peptidoglycan biosynthesis.</text>
</comment>
<dbReference type="SUPFAM" id="SSF56601">
    <property type="entry name" value="beta-lactamase/transpeptidase-like"/>
    <property type="match status" value="1"/>
</dbReference>
<keyword evidence="8 16" id="KW-0378">Hydrolase</keyword>
<comment type="caution">
    <text evidence="16">The sequence shown here is derived from an EMBL/GenBank/DDBJ whole genome shotgun (WGS) entry which is preliminary data.</text>
</comment>
<dbReference type="PRINTS" id="PR00725">
    <property type="entry name" value="DADACBPTASE1"/>
</dbReference>
<keyword evidence="10" id="KW-0573">Peptidoglycan synthesis</keyword>
<dbReference type="EC" id="3.4.16.4" evidence="4"/>